<dbReference type="RefSeq" id="WP_342884038.1">
    <property type="nucleotide sequence ID" value="NZ_JBBMQU010000022.1"/>
</dbReference>
<evidence type="ECO:0000313" key="3">
    <source>
        <dbReference type="EMBL" id="MEM5551596.1"/>
    </source>
</evidence>
<keyword evidence="1" id="KW-0929">Antimicrobial</keyword>
<sequence>MKKQQTLEMERVEQHFIRYLPDISYLYLDKNGRAYIGMGFHISSKSDYIRLPLKDKRTKKAVSNIDKATEFARIIRLPKGYAVNFYEPFGECYLSHNESIILLKNKIKQLTIEFKEQHAELNFAQLPAKVQLAVLDVAYDLTEQSIKHAYPDFYQAICIKNWPVAAQTCTRSGICKVRNNAVQALFKNLETPDKSVFETFKNYFHKAKY</sequence>
<comment type="caution">
    <text evidence="3">The sequence shown here is derived from an EMBL/GenBank/DDBJ whole genome shotgun (WGS) entry which is preliminary data.</text>
</comment>
<dbReference type="EMBL" id="JBBMQU010000022">
    <property type="protein sequence ID" value="MEM5551596.1"/>
    <property type="molecule type" value="Genomic_DNA"/>
</dbReference>
<dbReference type="InterPro" id="IPR023347">
    <property type="entry name" value="Lysozyme_dom_sf"/>
</dbReference>
<keyword evidence="4" id="KW-1185">Reference proteome</keyword>
<dbReference type="Proteomes" id="UP001388366">
    <property type="component" value="Unassembled WGS sequence"/>
</dbReference>
<reference evidence="3 4" key="1">
    <citation type="submission" date="2024-03" db="EMBL/GenBank/DDBJ databases">
        <title>Community enrichment and isolation of bacterial strains for fucoidan degradation.</title>
        <authorList>
            <person name="Sichert A."/>
        </authorList>
    </citation>
    <scope>NUCLEOTIDE SEQUENCE [LARGE SCALE GENOMIC DNA]</scope>
    <source>
        <strain evidence="3 4">AS81</strain>
    </source>
</reference>
<organism evidence="3 4">
    <name type="scientific">Pseudoalteromonas neustonica</name>
    <dbReference type="NCBI Taxonomy" id="1840331"/>
    <lineage>
        <taxon>Bacteria</taxon>
        <taxon>Pseudomonadati</taxon>
        <taxon>Pseudomonadota</taxon>
        <taxon>Gammaproteobacteria</taxon>
        <taxon>Alteromonadales</taxon>
        <taxon>Pseudoalteromonadaceae</taxon>
        <taxon>Pseudoalteromonas</taxon>
    </lineage>
</organism>
<accession>A0ABU9U3I8</accession>
<keyword evidence="2" id="KW-0081">Bacteriolytic enzyme</keyword>
<name>A0ABU9U3I8_9GAMM</name>
<evidence type="ECO:0000313" key="4">
    <source>
        <dbReference type="Proteomes" id="UP001388366"/>
    </source>
</evidence>
<dbReference type="Gene3D" id="1.10.530.40">
    <property type="match status" value="1"/>
</dbReference>
<gene>
    <name evidence="3" type="ORF">WNY63_12735</name>
</gene>
<proteinExistence type="predicted"/>
<evidence type="ECO:0000256" key="1">
    <source>
        <dbReference type="ARBA" id="ARBA00022529"/>
    </source>
</evidence>
<evidence type="ECO:0000256" key="2">
    <source>
        <dbReference type="ARBA" id="ARBA00022638"/>
    </source>
</evidence>
<evidence type="ECO:0008006" key="5">
    <source>
        <dbReference type="Google" id="ProtNLM"/>
    </source>
</evidence>
<protein>
    <recommendedName>
        <fullName evidence="5">GIY-YIG nuclease family protein</fullName>
    </recommendedName>
</protein>